<sequence>MLAGGWGVVLGEDGRYHIVYIPLWDPVRFNAIGRGIFASYVIRQHLYAINNAEARDILTKSLKAYSAEVGSGFEKAMFDDGDDGWCGTPYPRHLPGGVVLGGGDPADPPVYRELLGEKITAQLEAKAGISMLGRLLDDKQILTAAEMI</sequence>
<gene>
    <name evidence="1" type="ORF">I5907_11615</name>
</gene>
<dbReference type="Proteomes" id="UP000628448">
    <property type="component" value="Unassembled WGS sequence"/>
</dbReference>
<proteinExistence type="predicted"/>
<accession>A0A931GWW5</accession>
<dbReference type="EMBL" id="JADWYR010000001">
    <property type="protein sequence ID" value="MBG9376888.1"/>
    <property type="molecule type" value="Genomic_DNA"/>
</dbReference>
<reference evidence="1" key="1">
    <citation type="submission" date="2020-11" db="EMBL/GenBank/DDBJ databases">
        <title>Bacterial whole genome sequence for Panacibacter sp. DH6.</title>
        <authorList>
            <person name="Le V."/>
            <person name="Ko S."/>
            <person name="Ahn C.-Y."/>
            <person name="Oh H.-M."/>
        </authorList>
    </citation>
    <scope>NUCLEOTIDE SEQUENCE</scope>
    <source>
        <strain evidence="1">DH6</strain>
    </source>
</reference>
<comment type="caution">
    <text evidence="1">The sequence shown here is derived from an EMBL/GenBank/DDBJ whole genome shotgun (WGS) entry which is preliminary data.</text>
</comment>
<dbReference type="AlphaFoldDB" id="A0A931GWW5"/>
<keyword evidence="2" id="KW-1185">Reference proteome</keyword>
<evidence type="ECO:0000313" key="2">
    <source>
        <dbReference type="Proteomes" id="UP000628448"/>
    </source>
</evidence>
<evidence type="ECO:0000313" key="1">
    <source>
        <dbReference type="EMBL" id="MBG9376888.1"/>
    </source>
</evidence>
<name>A0A931GWW5_9BACT</name>
<organism evidence="1 2">
    <name type="scientific">Panacibacter microcysteis</name>
    <dbReference type="NCBI Taxonomy" id="2793269"/>
    <lineage>
        <taxon>Bacteria</taxon>
        <taxon>Pseudomonadati</taxon>
        <taxon>Bacteroidota</taxon>
        <taxon>Chitinophagia</taxon>
        <taxon>Chitinophagales</taxon>
        <taxon>Chitinophagaceae</taxon>
        <taxon>Panacibacter</taxon>
    </lineage>
</organism>
<protein>
    <submittedName>
        <fullName evidence="1">Uncharacterized protein</fullName>
    </submittedName>
</protein>